<comment type="caution">
    <text evidence="3">The sequence shown here is derived from an EMBL/GenBank/DDBJ whole genome shotgun (WGS) entry which is preliminary data.</text>
</comment>
<evidence type="ECO:0000313" key="4">
    <source>
        <dbReference type="Proteomes" id="UP000309667"/>
    </source>
</evidence>
<dbReference type="Pfam" id="PF13175">
    <property type="entry name" value="AAA_15"/>
    <property type="match status" value="1"/>
</dbReference>
<keyword evidence="4" id="KW-1185">Reference proteome</keyword>
<dbReference type="Gene3D" id="3.40.50.300">
    <property type="entry name" value="P-loop containing nucleotide triphosphate hydrolases"/>
    <property type="match status" value="1"/>
</dbReference>
<dbReference type="SUPFAM" id="SSF52540">
    <property type="entry name" value="P-loop containing nucleoside triphosphate hydrolases"/>
    <property type="match status" value="1"/>
</dbReference>
<gene>
    <name evidence="3" type="ORF">E9677_18545</name>
</gene>
<dbReference type="InterPro" id="IPR051396">
    <property type="entry name" value="Bact_Antivir_Def_Nuclease"/>
</dbReference>
<dbReference type="InterPro" id="IPR034139">
    <property type="entry name" value="TOPRIM_OLD"/>
</dbReference>
<reference evidence="3 4" key="1">
    <citation type="submission" date="2019-04" db="EMBL/GenBank/DDBJ databases">
        <title>Genome sequence of strain 7209-2.</title>
        <authorList>
            <person name="Gao J."/>
            <person name="Sun J."/>
        </authorList>
    </citation>
    <scope>NUCLEOTIDE SEQUENCE [LARGE SCALE GENOMIC DNA]</scope>
    <source>
        <strain evidence="3 4">7209-2</strain>
    </source>
</reference>
<name>A0ABY2QRW9_9HYPH</name>
<feature type="domain" description="OLD protein-like TOPRIM" evidence="2">
    <location>
        <begin position="480"/>
        <end position="545"/>
    </location>
</feature>
<accession>A0ABY2QRW9</accession>
<evidence type="ECO:0000313" key="3">
    <source>
        <dbReference type="EMBL" id="THV12723.1"/>
    </source>
</evidence>
<proteinExistence type="predicted"/>
<dbReference type="RefSeq" id="WP_136559512.1">
    <property type="nucleotide sequence ID" value="NZ_STGT01000004.1"/>
</dbReference>
<dbReference type="Proteomes" id="UP000309667">
    <property type="component" value="Unassembled WGS sequence"/>
</dbReference>
<dbReference type="CDD" id="cd01026">
    <property type="entry name" value="TOPRIM_OLD"/>
    <property type="match status" value="1"/>
</dbReference>
<dbReference type="InterPro" id="IPR027417">
    <property type="entry name" value="P-loop_NTPase"/>
</dbReference>
<protein>
    <submittedName>
        <fullName evidence="3">DUF2813 domain-containing protein</fullName>
    </submittedName>
</protein>
<dbReference type="EMBL" id="STGT01000004">
    <property type="protein sequence ID" value="THV12723.1"/>
    <property type="molecule type" value="Genomic_DNA"/>
</dbReference>
<sequence length="676" mass="73793">MQLERARIKNFRSLREVEVSFGAHTALIGGNGAGKSSILKAIEKFYSTSKSCDADDYFGRDQGQSIEIELTFHQLGDQEVAAFEERVRDGKLVVTRIFDGSASSGRYQGLVPQIADFAAIRMHTGAAPKRAAYNSLRENNPLYADLPNAGSAAAVDQALRDWESNHPDQLVLLPDDGQFFGFQNNSRGKLQQHTSFVFIPAVREAAADAADGKTSVIGKLLELLVRSQILQRPDIQAFKAQMTEAYQALVSAENMPELGALAGTLTADLRGLYQDAEVSLNWREIGEMPVPLPMADVFLKDDGFGGPVDRQGHGLQRAFIFTLLQHLARTAVPESDEARLESDVSEGDGAPAAAAVQAPTLILAIEEPELYQHPTKQRHFAEVLRGLSSGTLPGVQGHTQVIFGSHSPMFISMGKADEIRLTRRSPCADSELKQCTLQTLDLGIVAQKLEQGWGKPAGTFSAETLMPRLHILGAELAEGFFANGVILVEGRSDKAALTAAARMLGVSFEAAGIAILSAEGKANLDRPYVIFRELGIPTFILWDCDQQLPEAKRTPATDIALSKLAKPDDQFDAAPAHDLISDCYAHFEKTLEHKLKDDLTPEMHAACLAAACEPFGVDPSNDTQKIPEVVYQTLLHAKAQGRESEMLKNLVRAMWRFFRNEEIPELPQAQGQIEVV</sequence>
<dbReference type="InterPro" id="IPR041685">
    <property type="entry name" value="AAA_GajA/Old/RecF-like"/>
</dbReference>
<dbReference type="PANTHER" id="PTHR43581:SF4">
    <property type="entry name" value="ATP_GTP PHOSPHATASE"/>
    <property type="match status" value="1"/>
</dbReference>
<evidence type="ECO:0000259" key="2">
    <source>
        <dbReference type="Pfam" id="PF20469"/>
    </source>
</evidence>
<organism evidence="3 4">
    <name type="scientific">Rhizobium rhizophilum</name>
    <dbReference type="NCBI Taxonomy" id="1850373"/>
    <lineage>
        <taxon>Bacteria</taxon>
        <taxon>Pseudomonadati</taxon>
        <taxon>Pseudomonadota</taxon>
        <taxon>Alphaproteobacteria</taxon>
        <taxon>Hyphomicrobiales</taxon>
        <taxon>Rhizobiaceae</taxon>
        <taxon>Rhizobium/Agrobacterium group</taxon>
        <taxon>Rhizobium</taxon>
    </lineage>
</organism>
<dbReference type="PANTHER" id="PTHR43581">
    <property type="entry name" value="ATP/GTP PHOSPHATASE"/>
    <property type="match status" value="1"/>
</dbReference>
<dbReference type="Pfam" id="PF20469">
    <property type="entry name" value="OLD-like_TOPRIM"/>
    <property type="match status" value="1"/>
</dbReference>
<evidence type="ECO:0000259" key="1">
    <source>
        <dbReference type="Pfam" id="PF13175"/>
    </source>
</evidence>
<feature type="domain" description="Endonuclease GajA/Old nuclease/RecF-like AAA" evidence="1">
    <location>
        <begin position="1"/>
        <end position="411"/>
    </location>
</feature>